<accession>A0AAV3ZV30</accession>
<evidence type="ECO:0000313" key="1">
    <source>
        <dbReference type="EMBL" id="GFN99709.1"/>
    </source>
</evidence>
<organism evidence="1 2">
    <name type="scientific">Plakobranchus ocellatus</name>
    <dbReference type="NCBI Taxonomy" id="259542"/>
    <lineage>
        <taxon>Eukaryota</taxon>
        <taxon>Metazoa</taxon>
        <taxon>Spiralia</taxon>
        <taxon>Lophotrochozoa</taxon>
        <taxon>Mollusca</taxon>
        <taxon>Gastropoda</taxon>
        <taxon>Heterobranchia</taxon>
        <taxon>Euthyneura</taxon>
        <taxon>Panpulmonata</taxon>
        <taxon>Sacoglossa</taxon>
        <taxon>Placobranchoidea</taxon>
        <taxon>Plakobranchidae</taxon>
        <taxon>Plakobranchus</taxon>
    </lineage>
</organism>
<comment type="caution">
    <text evidence="1">The sequence shown here is derived from an EMBL/GenBank/DDBJ whole genome shotgun (WGS) entry which is preliminary data.</text>
</comment>
<sequence length="140" mass="15495">MRVTLGGGQLALEAGESNLHQSSDAWDTFASLAEFQQTARGITSRRKNGQCSTLERLYPRKTLGSTWRPPETLWSLPGGRQSYFRVCLAAAGLTRVRLAWAGSRHTDSKVFLAAASLTLESVWRESRSGVLHRQSLISFN</sequence>
<dbReference type="AlphaFoldDB" id="A0AAV3ZV30"/>
<keyword evidence="2" id="KW-1185">Reference proteome</keyword>
<gene>
    <name evidence="1" type="ORF">PoB_002621500</name>
</gene>
<dbReference type="Proteomes" id="UP000735302">
    <property type="component" value="Unassembled WGS sequence"/>
</dbReference>
<protein>
    <submittedName>
        <fullName evidence="1">Uncharacterized protein</fullName>
    </submittedName>
</protein>
<reference evidence="1 2" key="1">
    <citation type="journal article" date="2021" name="Elife">
        <title>Chloroplast acquisition without the gene transfer in kleptoplastic sea slugs, Plakobranchus ocellatus.</title>
        <authorList>
            <person name="Maeda T."/>
            <person name="Takahashi S."/>
            <person name="Yoshida T."/>
            <person name="Shimamura S."/>
            <person name="Takaki Y."/>
            <person name="Nagai Y."/>
            <person name="Toyoda A."/>
            <person name="Suzuki Y."/>
            <person name="Arimoto A."/>
            <person name="Ishii H."/>
            <person name="Satoh N."/>
            <person name="Nishiyama T."/>
            <person name="Hasebe M."/>
            <person name="Maruyama T."/>
            <person name="Minagawa J."/>
            <person name="Obokata J."/>
            <person name="Shigenobu S."/>
        </authorList>
    </citation>
    <scope>NUCLEOTIDE SEQUENCE [LARGE SCALE GENOMIC DNA]</scope>
</reference>
<proteinExistence type="predicted"/>
<name>A0AAV3ZV30_9GAST</name>
<dbReference type="EMBL" id="BLXT01003024">
    <property type="protein sequence ID" value="GFN99709.1"/>
    <property type="molecule type" value="Genomic_DNA"/>
</dbReference>
<evidence type="ECO:0000313" key="2">
    <source>
        <dbReference type="Proteomes" id="UP000735302"/>
    </source>
</evidence>